<reference evidence="3" key="1">
    <citation type="journal article" date="2019" name="Int. J. Syst. Evol. Microbiol.">
        <title>The Global Catalogue of Microorganisms (GCM) 10K type strain sequencing project: providing services to taxonomists for standard genome sequencing and annotation.</title>
        <authorList>
            <consortium name="The Broad Institute Genomics Platform"/>
            <consortium name="The Broad Institute Genome Sequencing Center for Infectious Disease"/>
            <person name="Wu L."/>
            <person name="Ma J."/>
        </authorList>
    </citation>
    <scope>NUCLEOTIDE SEQUENCE [LARGE SCALE GENOMIC DNA]</scope>
    <source>
        <strain evidence="3">KCTC 3950</strain>
    </source>
</reference>
<evidence type="ECO:0000313" key="3">
    <source>
        <dbReference type="Proteomes" id="UP001597541"/>
    </source>
</evidence>
<dbReference type="Pfam" id="PF07705">
    <property type="entry name" value="CARDB"/>
    <property type="match status" value="1"/>
</dbReference>
<accession>A0ABW5PH18</accession>
<sequence length="1927" mass="216351">MDSITTWTATTYALTYELHVTYKKINADKPDLVADDITTGSAIKAGAPANFTATFHNDGPNITTPFNVKVMAGATTIKSQSFPNASNGATQQLSFSYTFPDTSQKTFTLSVDSAAAISEESETNNVLTKTFTPGTGPPKQFSADFDIIPDTIAWRQPFTLHPKDFQLNGCSYVSHKYKIERNGTYLSPVYQNQGDTTFSFGSYPWNIGVGYHSISMKMMTSCGETDWIGPRNLTVTSPATNNPPQFQIGFVYPNARTKAVNKIVAGEIMDLIYIDDPEIPTPTDPDQDNLYFMGFDFTRSTEFVESIPSRSEAYTDGQHHILMDTAGFHQVCGQMRDEWGATATACTYIEVVPPNPVAVPACPPPVIENHPVSLSSFSASQSYSPLNRGIDHTKDEWINRKTSYTNGTTSNLQVKVQLHVYDSEGLKSLQPGECEITVKPDLPPKAKLIVPPIGIRHQTIPITNASTSPDGDAITQAEYKFKYDDENNGFADDPWQSLSGTLSKANFTPGKVGKYLFYLKVTEQYGQQDDTSDEAESTLTFDAVNNAPEVSFEVEGKNPQPDLDPFTTVTAAQMLNWPVYVPNENQTVYNKYQLWKSQNGKLVSGEGRNFGSQTTPIHWWAQTRYSEEKTSVESFTMSNNGYGNNRLSPWRSQTGSTVSVPLLNTNGDKIRFNTYLVDYKFKIRSNKKLVYFSEPGFNDSSSQLQIYAVDPTKLSPVEMYVKPMQMYASYRYTGGDPYAFILKKPSQSRYINGVYAGCDYIYNWDLAERYLYISRSWKGSNTTFYEFAVYDAFTGELIRSSLDKPLRPNENLNPANFKFLYTRGENLVMVNEYDYSQGYYAPRIVELSPNLEVVRETVLSRPGFGPDAETLQQYNGTKDYYYGKFTPDASGAMYVYQFYYPSGTGWGGQNTYDLNVTKYNPDFTLAWRKYLKTDRKVYHTYTGLFMSGWTYSDDYTDVVYQPNSNEVLAKYYFEVHRPGDVIPTPQAAIAVLDAGTGNLKYVKPSSDSDFDQYFYGNSSWSDMGLSNYSFGWNGKRTGPNATTTVEGNRTTMVDPSCPGYLTGGNRVLDSAGNTIGEAGVPCNQRHQVFGEYFGDGVYVSMNSEYSDRTDVANLNISYGPPSTAPPLVRSFTQGQFYSDISLADAELRFTLNMEQVDYDQEWLGISFRMKDTRNRYALETNGNALQIVSYVNGSRTVLTQGSYPMASGTDYSFRLRFVSDQIEVWLNNIPILSLRDSRYSEGRFGYFADKSFVTFSPLRYKTVDARINWSAQYAIWDEGLAKAEVKYNNIHYEDPEQDPMAGSYQWRVQHTVRFINNQGLSTLHGKTFSFPQLLFDKVGDYLVTLNAKDDPHPWYLTPSMVFDLYRKPSNEFTRKVTVHRRPVSEFTLAQGPDGKITWSDTSRDPDRYQNTGLYSNEATGIDYRATKGIMERKYYYITPSGNYVNAKLASPQETGTYEAGMAVKDEYGAWSDWTIATITSGKNAPPNTPPVPGFTTSQSVVVRNQSITINSTAHDAEDGGRENLEHAYYVRSNAGASPETMPSVSRISWPTSFASLGTFTIRQVVTDSAGVPAQFEREITVQNQLPAANVVVPASTDPSAPERFKMLRPTFRWTYGDPDADPQTKYQVRILKYGGALQMESGVMQGGSLSWIPGQDLPENINMIVQVRVFDGYDWGDWSGAKYFYIKTNSPPTGDFLVYTYDRNQLAMPIYEGDLVHIGTLNLADADQNNLTVQYQVFNPANRMILDESYHFTFPYGPEGPSFQALEPGTYTVKQSISDHIDPAVIRTKTFQVRPLGISAEVNHTVEWEAWREKYNANHDPDRSANVFWAGEEFVLRSEVTDTADSWTKAVSVRAVLMEKSAAASLHSSNKLLWTGAMWRDDFYQLPDGNYVFTFTSVWSNGAVKQALVTIKIKGQVMELIRTHAVG</sequence>
<dbReference type="RefSeq" id="WP_377603922.1">
    <property type="nucleotide sequence ID" value="NZ_JBHUME010000009.1"/>
</dbReference>
<proteinExistence type="predicted"/>
<dbReference type="Gene3D" id="2.60.40.10">
    <property type="entry name" value="Immunoglobulins"/>
    <property type="match status" value="2"/>
</dbReference>
<protein>
    <submittedName>
        <fullName evidence="2">CARDB domain-containing protein</fullName>
    </submittedName>
</protein>
<gene>
    <name evidence="2" type="ORF">ACFSUF_15270</name>
</gene>
<dbReference type="EMBL" id="JBHUME010000009">
    <property type="protein sequence ID" value="MFD2613775.1"/>
    <property type="molecule type" value="Genomic_DNA"/>
</dbReference>
<organism evidence="2 3">
    <name type="scientific">Paenibacillus gansuensis</name>
    <dbReference type="NCBI Taxonomy" id="306542"/>
    <lineage>
        <taxon>Bacteria</taxon>
        <taxon>Bacillati</taxon>
        <taxon>Bacillota</taxon>
        <taxon>Bacilli</taxon>
        <taxon>Bacillales</taxon>
        <taxon>Paenibacillaceae</taxon>
        <taxon>Paenibacillus</taxon>
    </lineage>
</organism>
<dbReference type="Gene3D" id="2.60.120.560">
    <property type="entry name" value="Exo-inulinase, domain 1"/>
    <property type="match status" value="1"/>
</dbReference>
<feature type="domain" description="CARDB" evidence="1">
    <location>
        <begin position="29"/>
        <end position="129"/>
    </location>
</feature>
<comment type="caution">
    <text evidence="2">The sequence shown here is derived from an EMBL/GenBank/DDBJ whole genome shotgun (WGS) entry which is preliminary data.</text>
</comment>
<dbReference type="InterPro" id="IPR011635">
    <property type="entry name" value="CARDB"/>
</dbReference>
<dbReference type="InterPro" id="IPR013783">
    <property type="entry name" value="Ig-like_fold"/>
</dbReference>
<evidence type="ECO:0000259" key="1">
    <source>
        <dbReference type="Pfam" id="PF07705"/>
    </source>
</evidence>
<dbReference type="Proteomes" id="UP001597541">
    <property type="component" value="Unassembled WGS sequence"/>
</dbReference>
<evidence type="ECO:0000313" key="2">
    <source>
        <dbReference type="EMBL" id="MFD2613775.1"/>
    </source>
</evidence>
<name>A0ABW5PH18_9BACL</name>
<keyword evidence="3" id="KW-1185">Reference proteome</keyword>